<evidence type="ECO:0000256" key="1">
    <source>
        <dbReference type="SAM" id="MobiDB-lite"/>
    </source>
</evidence>
<proteinExistence type="predicted"/>
<dbReference type="EMBL" id="CM001751">
    <property type="protein sequence ID" value="KJB75312.1"/>
    <property type="molecule type" value="Genomic_DNA"/>
</dbReference>
<name>A0A0D2RX25_GOSRA</name>
<protein>
    <submittedName>
        <fullName evidence="2">Uncharacterized protein</fullName>
    </submittedName>
</protein>
<feature type="compositionally biased region" description="Basic residues" evidence="1">
    <location>
        <begin position="84"/>
        <end position="94"/>
    </location>
</feature>
<feature type="compositionally biased region" description="Polar residues" evidence="1">
    <location>
        <begin position="105"/>
        <end position="117"/>
    </location>
</feature>
<reference evidence="2 3" key="1">
    <citation type="journal article" date="2012" name="Nature">
        <title>Repeated polyploidization of Gossypium genomes and the evolution of spinnable cotton fibres.</title>
        <authorList>
            <person name="Paterson A.H."/>
            <person name="Wendel J.F."/>
            <person name="Gundlach H."/>
            <person name="Guo H."/>
            <person name="Jenkins J."/>
            <person name="Jin D."/>
            <person name="Llewellyn D."/>
            <person name="Showmaker K.C."/>
            <person name="Shu S."/>
            <person name="Udall J."/>
            <person name="Yoo M.J."/>
            <person name="Byers R."/>
            <person name="Chen W."/>
            <person name="Doron-Faigenboim A."/>
            <person name="Duke M.V."/>
            <person name="Gong L."/>
            <person name="Grimwood J."/>
            <person name="Grover C."/>
            <person name="Grupp K."/>
            <person name="Hu G."/>
            <person name="Lee T.H."/>
            <person name="Li J."/>
            <person name="Lin L."/>
            <person name="Liu T."/>
            <person name="Marler B.S."/>
            <person name="Page J.T."/>
            <person name="Roberts A.W."/>
            <person name="Romanel E."/>
            <person name="Sanders W.S."/>
            <person name="Szadkowski E."/>
            <person name="Tan X."/>
            <person name="Tang H."/>
            <person name="Xu C."/>
            <person name="Wang J."/>
            <person name="Wang Z."/>
            <person name="Zhang D."/>
            <person name="Zhang L."/>
            <person name="Ashrafi H."/>
            <person name="Bedon F."/>
            <person name="Bowers J.E."/>
            <person name="Brubaker C.L."/>
            <person name="Chee P.W."/>
            <person name="Das S."/>
            <person name="Gingle A.R."/>
            <person name="Haigler C.H."/>
            <person name="Harker D."/>
            <person name="Hoffmann L.V."/>
            <person name="Hovav R."/>
            <person name="Jones D.C."/>
            <person name="Lemke C."/>
            <person name="Mansoor S."/>
            <person name="ur Rahman M."/>
            <person name="Rainville L.N."/>
            <person name="Rambani A."/>
            <person name="Reddy U.K."/>
            <person name="Rong J.K."/>
            <person name="Saranga Y."/>
            <person name="Scheffler B.E."/>
            <person name="Scheffler J.A."/>
            <person name="Stelly D.M."/>
            <person name="Triplett B.A."/>
            <person name="Van Deynze A."/>
            <person name="Vaslin M.F."/>
            <person name="Waghmare V.N."/>
            <person name="Walford S.A."/>
            <person name="Wright R.J."/>
            <person name="Zaki E.A."/>
            <person name="Zhang T."/>
            <person name="Dennis E.S."/>
            <person name="Mayer K.F."/>
            <person name="Peterson D.G."/>
            <person name="Rokhsar D.S."/>
            <person name="Wang X."/>
            <person name="Schmutz J."/>
        </authorList>
    </citation>
    <scope>NUCLEOTIDE SEQUENCE [LARGE SCALE GENOMIC DNA]</scope>
</reference>
<sequence length="117" mass="13493">MNKKKGTEGKTFVPAAMTRGATHLLLMQMESAYWILHLSSEFNQRCSKSLIISLFKDGIQLKILPVFFMVETRRKVDKIVHPKANGKQKTRRPMFKPSTPKLKQKQVNTFDNQAEKT</sequence>
<dbReference type="Gramene" id="KJB75312">
    <property type="protein sequence ID" value="KJB75312"/>
    <property type="gene ID" value="B456_012G036400"/>
</dbReference>
<dbReference type="AlphaFoldDB" id="A0A0D2RX25"/>
<organism evidence="2 3">
    <name type="scientific">Gossypium raimondii</name>
    <name type="common">Peruvian cotton</name>
    <name type="synonym">Gossypium klotzschianum subsp. raimondii</name>
    <dbReference type="NCBI Taxonomy" id="29730"/>
    <lineage>
        <taxon>Eukaryota</taxon>
        <taxon>Viridiplantae</taxon>
        <taxon>Streptophyta</taxon>
        <taxon>Embryophyta</taxon>
        <taxon>Tracheophyta</taxon>
        <taxon>Spermatophyta</taxon>
        <taxon>Magnoliopsida</taxon>
        <taxon>eudicotyledons</taxon>
        <taxon>Gunneridae</taxon>
        <taxon>Pentapetalae</taxon>
        <taxon>rosids</taxon>
        <taxon>malvids</taxon>
        <taxon>Malvales</taxon>
        <taxon>Malvaceae</taxon>
        <taxon>Malvoideae</taxon>
        <taxon>Gossypium</taxon>
    </lineage>
</organism>
<keyword evidence="3" id="KW-1185">Reference proteome</keyword>
<evidence type="ECO:0000313" key="3">
    <source>
        <dbReference type="Proteomes" id="UP000032304"/>
    </source>
</evidence>
<evidence type="ECO:0000313" key="2">
    <source>
        <dbReference type="EMBL" id="KJB75312.1"/>
    </source>
</evidence>
<gene>
    <name evidence="2" type="ORF">B456_012G036400</name>
</gene>
<accession>A0A0D2RX25</accession>
<dbReference type="Proteomes" id="UP000032304">
    <property type="component" value="Chromosome 12"/>
</dbReference>
<feature type="region of interest" description="Disordered" evidence="1">
    <location>
        <begin position="83"/>
        <end position="117"/>
    </location>
</feature>